<dbReference type="EMBL" id="JAPZBU010000006">
    <property type="protein sequence ID" value="KAJ5397402.1"/>
    <property type="molecule type" value="Genomic_DNA"/>
</dbReference>
<keyword evidence="3" id="KW-1185">Reference proteome</keyword>
<protein>
    <recommendedName>
        <fullName evidence="4">RING-type domain-containing protein</fullName>
    </recommendedName>
</protein>
<reference evidence="2" key="1">
    <citation type="submission" date="2022-12" db="EMBL/GenBank/DDBJ databases">
        <authorList>
            <person name="Petersen C."/>
        </authorList>
    </citation>
    <scope>NUCLEOTIDE SEQUENCE</scope>
    <source>
        <strain evidence="2">IBT 29677</strain>
    </source>
</reference>
<reference evidence="2" key="2">
    <citation type="journal article" date="2023" name="IMA Fungus">
        <title>Comparative genomic study of the Penicillium genus elucidates a diverse pangenome and 15 lateral gene transfer events.</title>
        <authorList>
            <person name="Petersen C."/>
            <person name="Sorensen T."/>
            <person name="Nielsen M.R."/>
            <person name="Sondergaard T.E."/>
            <person name="Sorensen J.L."/>
            <person name="Fitzpatrick D.A."/>
            <person name="Frisvad J.C."/>
            <person name="Nielsen K.L."/>
        </authorList>
    </citation>
    <scope>NUCLEOTIDE SEQUENCE</scope>
    <source>
        <strain evidence="2">IBT 29677</strain>
    </source>
</reference>
<dbReference type="Proteomes" id="UP001147747">
    <property type="component" value="Unassembled WGS sequence"/>
</dbReference>
<feature type="compositionally biased region" description="Acidic residues" evidence="1">
    <location>
        <begin position="97"/>
        <end position="106"/>
    </location>
</feature>
<feature type="compositionally biased region" description="Polar residues" evidence="1">
    <location>
        <begin position="215"/>
        <end position="224"/>
    </location>
</feature>
<accession>A0A9W9W2N0</accession>
<feature type="region of interest" description="Disordered" evidence="1">
    <location>
        <begin position="1"/>
        <end position="162"/>
    </location>
</feature>
<feature type="compositionally biased region" description="Low complexity" evidence="1">
    <location>
        <begin position="107"/>
        <end position="118"/>
    </location>
</feature>
<evidence type="ECO:0000313" key="2">
    <source>
        <dbReference type="EMBL" id="KAJ5397402.1"/>
    </source>
</evidence>
<dbReference type="GO" id="GO:0033768">
    <property type="term" value="C:SUMO-targeted ubiquitin ligase complex"/>
    <property type="evidence" value="ECO:0007669"/>
    <property type="project" value="TreeGrafter"/>
</dbReference>
<evidence type="ECO:0000313" key="3">
    <source>
        <dbReference type="Proteomes" id="UP001147747"/>
    </source>
</evidence>
<dbReference type="AlphaFoldDB" id="A0A9W9W2N0"/>
<feature type="region of interest" description="Disordered" evidence="1">
    <location>
        <begin position="215"/>
        <end position="242"/>
    </location>
</feature>
<gene>
    <name evidence="2" type="ORF">N7509_005515</name>
</gene>
<dbReference type="GO" id="GO:0004842">
    <property type="term" value="F:ubiquitin-protein transferase activity"/>
    <property type="evidence" value="ECO:0007669"/>
    <property type="project" value="TreeGrafter"/>
</dbReference>
<dbReference type="OrthoDB" id="2398441at2759"/>
<dbReference type="RefSeq" id="XP_056489454.1">
    <property type="nucleotide sequence ID" value="XM_056630152.1"/>
</dbReference>
<evidence type="ECO:0000256" key="1">
    <source>
        <dbReference type="SAM" id="MobiDB-lite"/>
    </source>
</evidence>
<comment type="caution">
    <text evidence="2">The sequence shown here is derived from an EMBL/GenBank/DDBJ whole genome shotgun (WGS) entry which is preliminary data.</text>
</comment>
<dbReference type="GeneID" id="81369132"/>
<feature type="compositionally biased region" description="Acidic residues" evidence="1">
    <location>
        <begin position="55"/>
        <end position="64"/>
    </location>
</feature>
<dbReference type="PANTHER" id="PTHR28042">
    <property type="entry name" value="E3 UBIQUITIN-PROTEIN LIGASE COMPLEX SLX5-SLX8 SUBUNIT SLX5"/>
    <property type="match status" value="1"/>
</dbReference>
<proteinExistence type="predicted"/>
<dbReference type="InterPro" id="IPR038886">
    <property type="entry name" value="E3_SLX5/Rfp1"/>
</dbReference>
<dbReference type="PANTHER" id="PTHR28042:SF1">
    <property type="entry name" value="E3 UBIQUITIN-PROTEIN LIGASE COMPLEX SLX5-SLX8 SUBUNIT SLX5"/>
    <property type="match status" value="1"/>
</dbReference>
<organism evidence="2 3">
    <name type="scientific">Penicillium cosmopolitanum</name>
    <dbReference type="NCBI Taxonomy" id="1131564"/>
    <lineage>
        <taxon>Eukaryota</taxon>
        <taxon>Fungi</taxon>
        <taxon>Dikarya</taxon>
        <taxon>Ascomycota</taxon>
        <taxon>Pezizomycotina</taxon>
        <taxon>Eurotiomycetes</taxon>
        <taxon>Eurotiomycetidae</taxon>
        <taxon>Eurotiales</taxon>
        <taxon>Aspergillaceae</taxon>
        <taxon>Penicillium</taxon>
    </lineage>
</organism>
<feature type="compositionally biased region" description="Low complexity" evidence="1">
    <location>
        <begin position="1"/>
        <end position="12"/>
    </location>
</feature>
<sequence length="331" mass="36635">MSQESSEGSSRSWFDHFRPRPEITSARPSRLPHIRTSRDGYDLRSPVHRPAQEEAVIDLTEEPETPPQRILPRGSESRNSNPGRLPRFGRDILENIVDLEADEEEPTSNPTGGTSTSPEVQFVGSTTRRHPLPSRGVDPFSVRRSNLAPPNPRRRPVHNSMDDSMLSSIFSSVPSLLGRRSLARFPAPDVESYIFGSELLPDSLDDLGQLNYAMSSFPMGSSTPQAPPSRRNEYKPPSPAPEGFTRTLGEEDVAICPNCYWELGTGEGKKQEIWVAKQCGHVYCGECTDNRSLSKAKKAQGSIKTKPFSKCQVLDCGKSVSAPTSMVHIYL</sequence>
<evidence type="ECO:0008006" key="4">
    <source>
        <dbReference type="Google" id="ProtNLM"/>
    </source>
</evidence>
<name>A0A9W9W2N0_9EURO</name>